<evidence type="ECO:0000256" key="4">
    <source>
        <dbReference type="ARBA" id="ARBA00023157"/>
    </source>
</evidence>
<comment type="caution">
    <text evidence="10">The sequence shown here is derived from an EMBL/GenBank/DDBJ whole genome shotgun (WGS) entry which is preliminary data.</text>
</comment>
<evidence type="ECO:0000259" key="8">
    <source>
        <dbReference type="PROSITE" id="PS50026"/>
    </source>
</evidence>
<dbReference type="PROSITE" id="PS01187">
    <property type="entry name" value="EGF_CA"/>
    <property type="match status" value="1"/>
</dbReference>
<feature type="domain" description="C-type lectin" evidence="9">
    <location>
        <begin position="63"/>
        <end position="176"/>
    </location>
</feature>
<dbReference type="OrthoDB" id="9946071at2759"/>
<evidence type="ECO:0000256" key="2">
    <source>
        <dbReference type="ARBA" id="ARBA00022729"/>
    </source>
</evidence>
<dbReference type="InterPro" id="IPR001304">
    <property type="entry name" value="C-type_lectin-like"/>
</dbReference>
<gene>
    <name evidence="10" type="ORF">HOLleu_20585</name>
</gene>
<feature type="disulfide bond" evidence="5">
    <location>
        <begin position="698"/>
        <end position="707"/>
    </location>
</feature>
<keyword evidence="1 5" id="KW-0245">EGF-like domain</keyword>
<accession>A0A9Q1H838</accession>
<feature type="domain" description="EGF-like" evidence="8">
    <location>
        <begin position="667"/>
        <end position="708"/>
    </location>
</feature>
<feature type="compositionally biased region" description="Basic and acidic residues" evidence="6">
    <location>
        <begin position="866"/>
        <end position="875"/>
    </location>
</feature>
<dbReference type="SMART" id="SM00181">
    <property type="entry name" value="EGF"/>
    <property type="match status" value="8"/>
</dbReference>
<dbReference type="PROSITE" id="PS50026">
    <property type="entry name" value="EGF_3"/>
    <property type="match status" value="1"/>
</dbReference>
<dbReference type="PROSITE" id="PS00022">
    <property type="entry name" value="EGF_1"/>
    <property type="match status" value="1"/>
</dbReference>
<dbReference type="GO" id="GO:0005509">
    <property type="term" value="F:calcium ion binding"/>
    <property type="evidence" value="ECO:0007669"/>
    <property type="project" value="InterPro"/>
</dbReference>
<evidence type="ECO:0000259" key="9">
    <source>
        <dbReference type="PROSITE" id="PS50041"/>
    </source>
</evidence>
<keyword evidence="4 5" id="KW-1015">Disulfide bond</keyword>
<dbReference type="Gene3D" id="3.10.100.10">
    <property type="entry name" value="Mannose-Binding Protein A, subunit A"/>
    <property type="match status" value="1"/>
</dbReference>
<dbReference type="Proteomes" id="UP001152320">
    <property type="component" value="Chromosome 9"/>
</dbReference>
<proteinExistence type="predicted"/>
<sequence>MPPSIRAVLILLCMEPLFTVLAQDDGNMQSPGEVTELPYTTDLTSESGLSLCEMTTGKIALNYEDNCCYFIGSVTTYGDAREKCMNFNGHLIKLAPPEIYTRLQELYSPDPLPDSWIGLAEDPNNAGVYIWDFDGTQVVTTNWDSNEPSMVCVYVDGSTGKWRTASCDELFDAICCVPEDPSKLTQPLNCLEEFGCVGDNIGCTEEDGCVCHPGYVFVEGEDTECEEAPTDDHDIETTVSVETTEAPTDDRDIETTVPVETTDAADDDIQTTEATTGAETTVEGTTEVITLPIDLCEKHRCTGDNIDCVEDGCVCDDDFVISEVNGQTVCIPDLSPPSPTRDDCFEEYKCDGENIECIDEMGCVCDPGFVFTDNSQTECEEATQTSPTEDDCFEEYQCEGENIECIDEVGCVCDPGFVFTDNSQTECEEATQTSPTEDDCFEEYQCEGENIECIDEVGCVCDPGFVFTDNSQTECEEASSSLSTEDCLEEHGCEGENIECIAEGCVCHAGYVFTDETQKRCEDVNECTRGLHDCRIPENYVCINEDGGFSCECRDGYAEDPVDGTCVLRAECTPQDDTCDEPMEICTNLNGVFVCSCAPGLQRNPLTFVCENINECESSSSDPCALLTNTRCVDLTPGQSNGLFRCECKENFIPDPARPGNCVRAPDDVLCQQLNCQNGGTCSVDVFTDDNVVMSCSCTDDFEGETCGTPRNLEQGTPEELNQGLMIGAIATAAALLALLISCCCLCACLPYCRPPPPPPPPPPRPVARPWSYRRPYVLHRDTEHWFLEQRYDAESQEVYDEPVEEIRQVWRPVEEERAEWRLEGTEPDDELLARENQRMNFLRRAMDRATRNPLGPLSNLGYQRAEGRGSDRSEIAVPYMADGSVNA</sequence>
<dbReference type="SUPFAM" id="SSF56436">
    <property type="entry name" value="C-type lectin-like"/>
    <property type="match status" value="1"/>
</dbReference>
<dbReference type="InterPro" id="IPR049883">
    <property type="entry name" value="NOTCH1_EGF-like"/>
</dbReference>
<evidence type="ECO:0000256" key="3">
    <source>
        <dbReference type="ARBA" id="ARBA00022737"/>
    </source>
</evidence>
<evidence type="ECO:0000256" key="5">
    <source>
        <dbReference type="PROSITE-ProRule" id="PRU00076"/>
    </source>
</evidence>
<dbReference type="InterPro" id="IPR000742">
    <property type="entry name" value="EGF"/>
</dbReference>
<evidence type="ECO:0000256" key="7">
    <source>
        <dbReference type="SAM" id="SignalP"/>
    </source>
</evidence>
<feature type="signal peptide" evidence="7">
    <location>
        <begin position="1"/>
        <end position="22"/>
    </location>
</feature>
<evidence type="ECO:0000313" key="10">
    <source>
        <dbReference type="EMBL" id="KAJ8036569.1"/>
    </source>
</evidence>
<dbReference type="InterPro" id="IPR016186">
    <property type="entry name" value="C-type_lectin-like/link_sf"/>
</dbReference>
<reference evidence="10" key="1">
    <citation type="submission" date="2021-10" db="EMBL/GenBank/DDBJ databases">
        <title>Tropical sea cucumber genome reveals ecological adaptation and Cuvierian tubules defense mechanism.</title>
        <authorList>
            <person name="Chen T."/>
        </authorList>
    </citation>
    <scope>NUCLEOTIDE SEQUENCE</scope>
    <source>
        <strain evidence="10">Nanhai2018</strain>
        <tissue evidence="10">Muscle</tissue>
    </source>
</reference>
<dbReference type="CDD" id="cd00054">
    <property type="entry name" value="EGF_CA"/>
    <property type="match status" value="1"/>
</dbReference>
<keyword evidence="11" id="KW-1185">Reference proteome</keyword>
<dbReference type="Gene3D" id="2.10.25.10">
    <property type="entry name" value="Laminin"/>
    <property type="match status" value="2"/>
</dbReference>
<dbReference type="CDD" id="cd00037">
    <property type="entry name" value="CLECT"/>
    <property type="match status" value="1"/>
</dbReference>
<dbReference type="Pfam" id="PF00059">
    <property type="entry name" value="Lectin_C"/>
    <property type="match status" value="1"/>
</dbReference>
<keyword evidence="3" id="KW-0677">Repeat</keyword>
<dbReference type="SMART" id="SM00179">
    <property type="entry name" value="EGF_CA"/>
    <property type="match status" value="3"/>
</dbReference>
<protein>
    <submittedName>
        <fullName evidence="10">Fibulin-2</fullName>
    </submittedName>
</protein>
<evidence type="ECO:0000313" key="11">
    <source>
        <dbReference type="Proteomes" id="UP001152320"/>
    </source>
</evidence>
<dbReference type="SUPFAM" id="SSF57184">
    <property type="entry name" value="Growth factor receptor domain"/>
    <property type="match status" value="1"/>
</dbReference>
<comment type="caution">
    <text evidence="5">Lacks conserved residue(s) required for the propagation of feature annotation.</text>
</comment>
<dbReference type="InterPro" id="IPR016187">
    <property type="entry name" value="CTDL_fold"/>
</dbReference>
<dbReference type="Gene3D" id="2.90.20.10">
    <property type="entry name" value="Plasmodium vivax P25 domain"/>
    <property type="match status" value="1"/>
</dbReference>
<dbReference type="PROSITE" id="PS50041">
    <property type="entry name" value="C_TYPE_LECTIN_2"/>
    <property type="match status" value="1"/>
</dbReference>
<name>A0A9Q1H838_HOLLE</name>
<feature type="chain" id="PRO_5040117360" evidence="7">
    <location>
        <begin position="23"/>
        <end position="888"/>
    </location>
</feature>
<evidence type="ECO:0000256" key="6">
    <source>
        <dbReference type="SAM" id="MobiDB-lite"/>
    </source>
</evidence>
<dbReference type="AlphaFoldDB" id="A0A9Q1H838"/>
<dbReference type="PROSITE" id="PS01186">
    <property type="entry name" value="EGF_2"/>
    <property type="match status" value="1"/>
</dbReference>
<dbReference type="InterPro" id="IPR018097">
    <property type="entry name" value="EGF_Ca-bd_CS"/>
</dbReference>
<keyword evidence="2 7" id="KW-0732">Signal</keyword>
<dbReference type="EMBL" id="JAIZAY010000009">
    <property type="protein sequence ID" value="KAJ8036569.1"/>
    <property type="molecule type" value="Genomic_DNA"/>
</dbReference>
<dbReference type="SUPFAM" id="SSF57196">
    <property type="entry name" value="EGF/Laminin"/>
    <property type="match status" value="1"/>
</dbReference>
<dbReference type="PANTHER" id="PTHR24034:SF209">
    <property type="entry name" value="EGF-LIKE DOMAIN-CONTAINING PROTEIN"/>
    <property type="match status" value="1"/>
</dbReference>
<dbReference type="InterPro" id="IPR050751">
    <property type="entry name" value="ECM_structural_protein"/>
</dbReference>
<dbReference type="SMART" id="SM00034">
    <property type="entry name" value="CLECT"/>
    <property type="match status" value="1"/>
</dbReference>
<feature type="region of interest" description="Disordered" evidence="6">
    <location>
        <begin position="853"/>
        <end position="888"/>
    </location>
</feature>
<dbReference type="PANTHER" id="PTHR24034">
    <property type="entry name" value="EGF-LIKE DOMAIN-CONTAINING PROTEIN"/>
    <property type="match status" value="1"/>
</dbReference>
<evidence type="ECO:0000256" key="1">
    <source>
        <dbReference type="ARBA" id="ARBA00022536"/>
    </source>
</evidence>
<dbReference type="Pfam" id="PF07645">
    <property type="entry name" value="EGF_CA"/>
    <property type="match status" value="2"/>
</dbReference>
<dbReference type="InterPro" id="IPR009030">
    <property type="entry name" value="Growth_fac_rcpt_cys_sf"/>
</dbReference>
<organism evidence="10 11">
    <name type="scientific">Holothuria leucospilota</name>
    <name type="common">Black long sea cucumber</name>
    <name type="synonym">Mertensiothuria leucospilota</name>
    <dbReference type="NCBI Taxonomy" id="206669"/>
    <lineage>
        <taxon>Eukaryota</taxon>
        <taxon>Metazoa</taxon>
        <taxon>Echinodermata</taxon>
        <taxon>Eleutherozoa</taxon>
        <taxon>Echinozoa</taxon>
        <taxon>Holothuroidea</taxon>
        <taxon>Aspidochirotacea</taxon>
        <taxon>Aspidochirotida</taxon>
        <taxon>Holothuriidae</taxon>
        <taxon>Holothuria</taxon>
    </lineage>
</organism>
<dbReference type="InterPro" id="IPR001881">
    <property type="entry name" value="EGF-like_Ca-bd_dom"/>
</dbReference>